<feature type="transmembrane region" description="Helical" evidence="2">
    <location>
        <begin position="99"/>
        <end position="117"/>
    </location>
</feature>
<evidence type="ECO:0000313" key="5">
    <source>
        <dbReference type="Proteomes" id="UP001596435"/>
    </source>
</evidence>
<keyword evidence="3" id="KW-0732">Signal</keyword>
<reference evidence="5" key="1">
    <citation type="journal article" date="2019" name="Int. J. Syst. Evol. Microbiol.">
        <title>The Global Catalogue of Microorganisms (GCM) 10K type strain sequencing project: providing services to taxonomists for standard genome sequencing and annotation.</title>
        <authorList>
            <consortium name="The Broad Institute Genomics Platform"/>
            <consortium name="The Broad Institute Genome Sequencing Center for Infectious Disease"/>
            <person name="Wu L."/>
            <person name="Ma J."/>
        </authorList>
    </citation>
    <scope>NUCLEOTIDE SEQUENCE [LARGE SCALE GENOMIC DNA]</scope>
    <source>
        <strain evidence="5">CGMCC 1.12859</strain>
    </source>
</reference>
<comment type="caution">
    <text evidence="4">The sequence shown here is derived from an EMBL/GenBank/DDBJ whole genome shotgun (WGS) entry which is preliminary data.</text>
</comment>
<keyword evidence="5" id="KW-1185">Reference proteome</keyword>
<sequence>MVLIVVAALLSSLSLSTVLSAWMSGFVGDTDPYVRTMAPLAIGPDTRAALTSRGTHVALERLDGNALAVQLSDGTAGQGVPQNVANLINNLSEPIGSGLTPLVAVVLLAAADALLVGPFRPSVTARRTARRRITGSLRRAVLTRCAARSGGPVRAPLEGLLGHRRSPATRRRQSPAEQTAVPPRSRRSGLTGPEEARV</sequence>
<feature type="chain" id="PRO_5046714551" evidence="3">
    <location>
        <begin position="22"/>
        <end position="198"/>
    </location>
</feature>
<proteinExistence type="predicted"/>
<dbReference type="Proteomes" id="UP001596435">
    <property type="component" value="Unassembled WGS sequence"/>
</dbReference>
<keyword evidence="2" id="KW-1133">Transmembrane helix</keyword>
<feature type="compositionally biased region" description="Basic residues" evidence="1">
    <location>
        <begin position="162"/>
        <end position="173"/>
    </location>
</feature>
<protein>
    <submittedName>
        <fullName evidence="4">Uncharacterized protein</fullName>
    </submittedName>
</protein>
<gene>
    <name evidence="4" type="ORF">ACFQMG_32695</name>
</gene>
<evidence type="ECO:0000313" key="4">
    <source>
        <dbReference type="EMBL" id="MFC7184322.1"/>
    </source>
</evidence>
<feature type="region of interest" description="Disordered" evidence="1">
    <location>
        <begin position="153"/>
        <end position="198"/>
    </location>
</feature>
<name>A0ABW2G810_9ACTN</name>
<feature type="signal peptide" evidence="3">
    <location>
        <begin position="1"/>
        <end position="21"/>
    </location>
</feature>
<evidence type="ECO:0000256" key="3">
    <source>
        <dbReference type="SAM" id="SignalP"/>
    </source>
</evidence>
<keyword evidence="2" id="KW-0812">Transmembrane</keyword>
<dbReference type="RefSeq" id="WP_345704013.1">
    <property type="nucleotide sequence ID" value="NZ_BAABKV010000001.1"/>
</dbReference>
<dbReference type="EMBL" id="JBHTAJ010000097">
    <property type="protein sequence ID" value="MFC7184322.1"/>
    <property type="molecule type" value="Genomic_DNA"/>
</dbReference>
<keyword evidence="2" id="KW-0472">Membrane</keyword>
<organism evidence="4 5">
    <name type="scientific">Kitasatospora paranensis</name>
    <dbReference type="NCBI Taxonomy" id="258053"/>
    <lineage>
        <taxon>Bacteria</taxon>
        <taxon>Bacillati</taxon>
        <taxon>Actinomycetota</taxon>
        <taxon>Actinomycetes</taxon>
        <taxon>Kitasatosporales</taxon>
        <taxon>Streptomycetaceae</taxon>
        <taxon>Kitasatospora</taxon>
    </lineage>
</organism>
<accession>A0ABW2G810</accession>
<evidence type="ECO:0000256" key="2">
    <source>
        <dbReference type="SAM" id="Phobius"/>
    </source>
</evidence>
<evidence type="ECO:0000256" key="1">
    <source>
        <dbReference type="SAM" id="MobiDB-lite"/>
    </source>
</evidence>